<dbReference type="Pfam" id="PF00686">
    <property type="entry name" value="CBM_20"/>
    <property type="match status" value="1"/>
</dbReference>
<feature type="region of interest" description="Disordered" evidence="2">
    <location>
        <begin position="1102"/>
        <end position="1256"/>
    </location>
</feature>
<dbReference type="InParanoid" id="A0A0G4EC92"/>
<feature type="compositionally biased region" description="Acidic residues" evidence="2">
    <location>
        <begin position="912"/>
        <end position="921"/>
    </location>
</feature>
<keyword evidence="5" id="KW-1185">Reference proteome</keyword>
<dbReference type="GO" id="GO:2001070">
    <property type="term" value="F:starch binding"/>
    <property type="evidence" value="ECO:0007669"/>
    <property type="project" value="InterPro"/>
</dbReference>
<dbReference type="SMART" id="SM01065">
    <property type="entry name" value="CBM_2"/>
    <property type="match status" value="1"/>
</dbReference>
<feature type="compositionally biased region" description="Polar residues" evidence="2">
    <location>
        <begin position="1211"/>
        <end position="1228"/>
    </location>
</feature>
<feature type="compositionally biased region" description="Polar residues" evidence="2">
    <location>
        <begin position="1045"/>
        <end position="1063"/>
    </location>
</feature>
<name>A0A0G4EC92_VITBC</name>
<feature type="compositionally biased region" description="Polar residues" evidence="2">
    <location>
        <begin position="728"/>
        <end position="741"/>
    </location>
</feature>
<proteinExistence type="predicted"/>
<dbReference type="PANTHER" id="PTHR45615:SF80">
    <property type="entry name" value="GRIP DOMAIN-CONTAINING PROTEIN"/>
    <property type="match status" value="1"/>
</dbReference>
<protein>
    <recommendedName>
        <fullName evidence="3">CBM20 domain-containing protein</fullName>
    </recommendedName>
</protein>
<dbReference type="Proteomes" id="UP000041254">
    <property type="component" value="Unassembled WGS sequence"/>
</dbReference>
<dbReference type="VEuPathDB" id="CryptoDB:Vbra_20159"/>
<feature type="compositionally biased region" description="Polar residues" evidence="2">
    <location>
        <begin position="1132"/>
        <end position="1142"/>
    </location>
</feature>
<organism evidence="4 5">
    <name type="scientific">Vitrella brassicaformis (strain CCMP3155)</name>
    <dbReference type="NCBI Taxonomy" id="1169540"/>
    <lineage>
        <taxon>Eukaryota</taxon>
        <taxon>Sar</taxon>
        <taxon>Alveolata</taxon>
        <taxon>Colpodellida</taxon>
        <taxon>Vitrellaceae</taxon>
        <taxon>Vitrella</taxon>
    </lineage>
</organism>
<reference evidence="4 5" key="1">
    <citation type="submission" date="2014-11" db="EMBL/GenBank/DDBJ databases">
        <authorList>
            <person name="Zhu J."/>
            <person name="Qi W."/>
            <person name="Song R."/>
        </authorList>
    </citation>
    <scope>NUCLEOTIDE SEQUENCE [LARGE SCALE GENOMIC DNA]</scope>
</reference>
<evidence type="ECO:0000259" key="3">
    <source>
        <dbReference type="PROSITE" id="PS51166"/>
    </source>
</evidence>
<evidence type="ECO:0000256" key="1">
    <source>
        <dbReference type="SAM" id="Coils"/>
    </source>
</evidence>
<dbReference type="CDD" id="cd05467">
    <property type="entry name" value="CBM20"/>
    <property type="match status" value="1"/>
</dbReference>
<feature type="region of interest" description="Disordered" evidence="2">
    <location>
        <begin position="672"/>
        <end position="692"/>
    </location>
</feature>
<dbReference type="InterPro" id="IPR002044">
    <property type="entry name" value="CBM20"/>
</dbReference>
<dbReference type="OrthoDB" id="333975at2759"/>
<evidence type="ECO:0000313" key="4">
    <source>
        <dbReference type="EMBL" id="CEL93326.1"/>
    </source>
</evidence>
<dbReference type="InterPro" id="IPR013784">
    <property type="entry name" value="Carb-bd-like_fold"/>
</dbReference>
<feature type="region of interest" description="Disordered" evidence="2">
    <location>
        <begin position="716"/>
        <end position="741"/>
    </location>
</feature>
<feature type="compositionally biased region" description="Basic and acidic residues" evidence="2">
    <location>
        <begin position="1153"/>
        <end position="1164"/>
    </location>
</feature>
<sequence>MALARIKFQCKCNKTNLGDQLCLLGSHNGLGRWNVDQRVVLTTDAQSYPLWTTIEVPLPAAQDLEYKYVISKQGGDVTWESFGGNRILHVPEGDSWVYDDFDVKLPPILIAAEPPSDILQCGHEGYTAGHDVSVVHHDEQHKAAKVSENQLRKVQKDIDKAYMQLTEQGKSVSGLRERLARVEEDHQLQAARLNTRLKDASEELEDLKQERMEADKFTTSIYEKVGTLDTQLLETTASIDRNFLEQHQHFEESRQAFEQEVQQQFHNFHDLHRHDFEACSQVLHETQEAIQALKQQQLDIGEHLQQLAITREQQLEQQAARKRSLSEGELEMKKRMELASLARRLGEHQGKLRTLEQRMDASHKESTAIRKLAEQSREELRRALPSMQLTLQTTQRSADEQKKELTRLWKSLEGLKSTYESFVKETKAAMTQQIEGQQQYQQSKSGELQRIRQAVSAVELKIESLEQMRAASAAASSAADGGAVDEDVVLEVRKHVDEMREATGALQRFKEDIHKTESSERASLQAQITALEGRIEGVSMRASLETLQNDVQSSLIKAEAMRASSAEERMEFDKSIREDIRVRVQGLERLIDDIRGHSKDRDKEGEEARHKALLATLLELKEVQTNHGRQIGELQQSATMASSTPKDPETAPWLASIQECLRQINDLKANQEHHQQLLDAHQTDPEAPEAAGKRESVLLQKLTDEVGMLREEVKGVKHQAEGGGGGDNNANVSSGPTGTATTVVSSLDVEGIKREQCVLRQALEQSRVVEDNLRREQTMMSSTFDKEKLIRHEADQDLQRQIAELRLAIEALTHHSSGPHPLDLTHDEHTLYDTPTPDGLLHHDNNGRHPLWDHDHDMEHDDTVINLTADAIHHPINTPPDEKNGRSPVGNESARSARSAGATVGSSHDGGDAEGEEEEEDRPLSEILPLPREYYHRDSTDSEDGVQDPRLRVLPRCNSEPTFMHQLRALRTTASDAVGSSVSAGFEQGDSMVVPSEEEPGFHRFNRYTVLGPPHPHFPPVKVGTNQALTWQAWNSRRKGIYTDGSDTQSPVLTTTPRASNGTGMPPPLPAIHDPHTPGNSRQELRVASSGLQDAIASKKLRNKTKAHRRKHHHAHAHAHIRGAGAMHSDRTQSASPQSRSMDPTARTATPMELERIVEEESHHQHQQHQQQLHREEKASEKLPPLAPKRAVIMTGGPPIPHLKQQQQQQERTATTGGSIDTTPTQPVSALRARFNAASASGSSPKVQTERNGGMQ</sequence>
<keyword evidence="1" id="KW-0175">Coiled coil</keyword>
<feature type="coiled-coil region" evidence="1">
    <location>
        <begin position="183"/>
        <end position="217"/>
    </location>
</feature>
<dbReference type="PANTHER" id="PTHR45615">
    <property type="entry name" value="MYOSIN HEAVY CHAIN, NON-MUSCLE"/>
    <property type="match status" value="1"/>
</dbReference>
<dbReference type="InterPro" id="IPR013783">
    <property type="entry name" value="Ig-like_fold"/>
</dbReference>
<feature type="compositionally biased region" description="Polar residues" evidence="2">
    <location>
        <begin position="1238"/>
        <end position="1256"/>
    </location>
</feature>
<dbReference type="EMBL" id="CDMY01000158">
    <property type="protein sequence ID" value="CEL93326.1"/>
    <property type="molecule type" value="Genomic_DNA"/>
</dbReference>
<feature type="compositionally biased region" description="Basic and acidic residues" evidence="2">
    <location>
        <begin position="672"/>
        <end position="684"/>
    </location>
</feature>
<dbReference type="SUPFAM" id="SSF49452">
    <property type="entry name" value="Starch-binding domain-like"/>
    <property type="match status" value="1"/>
</dbReference>
<feature type="domain" description="CBM20" evidence="3">
    <location>
        <begin position="1"/>
        <end position="103"/>
    </location>
</feature>
<feature type="region of interest" description="Disordered" evidence="2">
    <location>
        <begin position="1042"/>
        <end position="1089"/>
    </location>
</feature>
<evidence type="ECO:0000313" key="5">
    <source>
        <dbReference type="Proteomes" id="UP000041254"/>
    </source>
</evidence>
<feature type="compositionally biased region" description="Basic residues" evidence="2">
    <location>
        <begin position="1102"/>
        <end position="1121"/>
    </location>
</feature>
<feature type="region of interest" description="Disordered" evidence="2">
    <location>
        <begin position="873"/>
        <end position="947"/>
    </location>
</feature>
<dbReference type="PhylomeDB" id="A0A0G4EC92"/>
<evidence type="ECO:0000256" key="2">
    <source>
        <dbReference type="SAM" id="MobiDB-lite"/>
    </source>
</evidence>
<dbReference type="AlphaFoldDB" id="A0A0G4EC92"/>
<dbReference type="Gene3D" id="2.60.40.10">
    <property type="entry name" value="Immunoglobulins"/>
    <property type="match status" value="1"/>
</dbReference>
<dbReference type="PROSITE" id="PS51166">
    <property type="entry name" value="CBM20"/>
    <property type="match status" value="1"/>
</dbReference>
<gene>
    <name evidence="4" type="ORF">Vbra_20159</name>
</gene>
<accession>A0A0G4EC92</accession>